<gene>
    <name evidence="1" type="ORF">H8K27_09255</name>
</gene>
<comment type="caution">
    <text evidence="1">The sequence shown here is derived from an EMBL/GenBank/DDBJ whole genome shotgun (WGS) entry which is preliminary data.</text>
</comment>
<organism evidence="1 2">
    <name type="scientific">Undibacterium griseum</name>
    <dbReference type="NCBI Taxonomy" id="2762295"/>
    <lineage>
        <taxon>Bacteria</taxon>
        <taxon>Pseudomonadati</taxon>
        <taxon>Pseudomonadota</taxon>
        <taxon>Betaproteobacteria</taxon>
        <taxon>Burkholderiales</taxon>
        <taxon>Oxalobacteraceae</taxon>
        <taxon>Undibacterium</taxon>
    </lineage>
</organism>
<sequence length="206" mass="22768">MTVDALSGQEQQSFLQAITLVRDTQGRRLAAASVTPQQLMQQLHQSIDQISQQEFDGRQVACAAGCSHCCRRQRVEITRAEADFIAAQMKLHEPDLARQTYARLQQAAAEAKKGAACPLLHEEKCSIYAWRPAVCRKAHSYDASACATASETLPQNLERLLRSEALMTGTRLALDDHGLPQTPLLLGEGLLMAFRDVWPIPDQAED</sequence>
<evidence type="ECO:0000313" key="1">
    <source>
        <dbReference type="EMBL" id="MBC3885312.1"/>
    </source>
</evidence>
<dbReference type="InterPro" id="IPR005358">
    <property type="entry name" value="Puta_zinc/iron-chelating_dom"/>
</dbReference>
<name>A0ABR6YN36_9BURK</name>
<dbReference type="Pfam" id="PF03692">
    <property type="entry name" value="CxxCxxCC"/>
    <property type="match status" value="1"/>
</dbReference>
<protein>
    <submittedName>
        <fullName evidence="1">YkgJ family cysteine cluster protein</fullName>
    </submittedName>
</protein>
<proteinExistence type="predicted"/>
<dbReference type="RefSeq" id="WP_186862893.1">
    <property type="nucleotide sequence ID" value="NZ_JACOGC010000003.1"/>
</dbReference>
<accession>A0ABR6YN36</accession>
<reference evidence="1 2" key="1">
    <citation type="submission" date="2020-08" db="EMBL/GenBank/DDBJ databases">
        <title>Novel species isolated from subtropical streams in China.</title>
        <authorList>
            <person name="Lu H."/>
        </authorList>
    </citation>
    <scope>NUCLEOTIDE SEQUENCE [LARGE SCALE GENOMIC DNA]</scope>
    <source>
        <strain evidence="1 2">FT31W</strain>
    </source>
</reference>
<dbReference type="EMBL" id="JACOGC010000003">
    <property type="protein sequence ID" value="MBC3885312.1"/>
    <property type="molecule type" value="Genomic_DNA"/>
</dbReference>
<keyword evidence="2" id="KW-1185">Reference proteome</keyword>
<dbReference type="Proteomes" id="UP000613113">
    <property type="component" value="Unassembled WGS sequence"/>
</dbReference>
<evidence type="ECO:0000313" key="2">
    <source>
        <dbReference type="Proteomes" id="UP000613113"/>
    </source>
</evidence>